<comment type="caution">
    <text evidence="1">The sequence shown here is derived from an EMBL/GenBank/DDBJ whole genome shotgun (WGS) entry which is preliminary data.</text>
</comment>
<gene>
    <name evidence="1" type="ORF">QBC35DRAFT_232031</name>
</gene>
<keyword evidence="2" id="KW-1185">Reference proteome</keyword>
<dbReference type="AlphaFoldDB" id="A0AAN6WW27"/>
<dbReference type="EMBL" id="MU864401">
    <property type="protein sequence ID" value="KAK4187532.1"/>
    <property type="molecule type" value="Genomic_DNA"/>
</dbReference>
<proteinExistence type="predicted"/>
<evidence type="ECO:0000313" key="2">
    <source>
        <dbReference type="Proteomes" id="UP001302126"/>
    </source>
</evidence>
<reference evidence="1" key="2">
    <citation type="submission" date="2023-05" db="EMBL/GenBank/DDBJ databases">
        <authorList>
            <consortium name="Lawrence Berkeley National Laboratory"/>
            <person name="Steindorff A."/>
            <person name="Hensen N."/>
            <person name="Bonometti L."/>
            <person name="Westerberg I."/>
            <person name="Brannstrom I.O."/>
            <person name="Guillou S."/>
            <person name="Cros-Aarteil S."/>
            <person name="Calhoun S."/>
            <person name="Haridas S."/>
            <person name="Kuo A."/>
            <person name="Mondo S."/>
            <person name="Pangilinan J."/>
            <person name="Riley R."/>
            <person name="Labutti K."/>
            <person name="Andreopoulos B."/>
            <person name="Lipzen A."/>
            <person name="Chen C."/>
            <person name="Yanf M."/>
            <person name="Daum C."/>
            <person name="Ng V."/>
            <person name="Clum A."/>
            <person name="Ohm R."/>
            <person name="Martin F."/>
            <person name="Silar P."/>
            <person name="Natvig D."/>
            <person name="Lalanne C."/>
            <person name="Gautier V."/>
            <person name="Ament-Velasquez S.L."/>
            <person name="Kruys A."/>
            <person name="Hutchinson M.I."/>
            <person name="Powell A.J."/>
            <person name="Barry K."/>
            <person name="Miller A.N."/>
            <person name="Grigoriev I.V."/>
            <person name="Debuchy R."/>
            <person name="Gladieux P."/>
            <person name="Thoren M.H."/>
            <person name="Johannesson H."/>
        </authorList>
    </citation>
    <scope>NUCLEOTIDE SEQUENCE</scope>
    <source>
        <strain evidence="1">PSN309</strain>
    </source>
</reference>
<organism evidence="1 2">
    <name type="scientific">Podospora australis</name>
    <dbReference type="NCBI Taxonomy" id="1536484"/>
    <lineage>
        <taxon>Eukaryota</taxon>
        <taxon>Fungi</taxon>
        <taxon>Dikarya</taxon>
        <taxon>Ascomycota</taxon>
        <taxon>Pezizomycotina</taxon>
        <taxon>Sordariomycetes</taxon>
        <taxon>Sordariomycetidae</taxon>
        <taxon>Sordariales</taxon>
        <taxon>Podosporaceae</taxon>
        <taxon>Podospora</taxon>
    </lineage>
</organism>
<name>A0AAN6WW27_9PEZI</name>
<protein>
    <submittedName>
        <fullName evidence="1">Uncharacterized protein</fullName>
    </submittedName>
</protein>
<dbReference type="Proteomes" id="UP001302126">
    <property type="component" value="Unassembled WGS sequence"/>
</dbReference>
<evidence type="ECO:0000313" key="1">
    <source>
        <dbReference type="EMBL" id="KAK4187532.1"/>
    </source>
</evidence>
<reference evidence="1" key="1">
    <citation type="journal article" date="2023" name="Mol. Phylogenet. Evol.">
        <title>Genome-scale phylogeny and comparative genomics of the fungal order Sordariales.</title>
        <authorList>
            <person name="Hensen N."/>
            <person name="Bonometti L."/>
            <person name="Westerberg I."/>
            <person name="Brannstrom I.O."/>
            <person name="Guillou S."/>
            <person name="Cros-Aarteil S."/>
            <person name="Calhoun S."/>
            <person name="Haridas S."/>
            <person name="Kuo A."/>
            <person name="Mondo S."/>
            <person name="Pangilinan J."/>
            <person name="Riley R."/>
            <person name="LaButti K."/>
            <person name="Andreopoulos B."/>
            <person name="Lipzen A."/>
            <person name="Chen C."/>
            <person name="Yan M."/>
            <person name="Daum C."/>
            <person name="Ng V."/>
            <person name="Clum A."/>
            <person name="Steindorff A."/>
            <person name="Ohm R.A."/>
            <person name="Martin F."/>
            <person name="Silar P."/>
            <person name="Natvig D.O."/>
            <person name="Lalanne C."/>
            <person name="Gautier V."/>
            <person name="Ament-Velasquez S.L."/>
            <person name="Kruys A."/>
            <person name="Hutchinson M.I."/>
            <person name="Powell A.J."/>
            <person name="Barry K."/>
            <person name="Miller A.N."/>
            <person name="Grigoriev I.V."/>
            <person name="Debuchy R."/>
            <person name="Gladieux P."/>
            <person name="Hiltunen Thoren M."/>
            <person name="Johannesson H."/>
        </authorList>
    </citation>
    <scope>NUCLEOTIDE SEQUENCE</scope>
    <source>
        <strain evidence="1">PSN309</strain>
    </source>
</reference>
<accession>A0AAN6WW27</accession>
<sequence>MGSQFCDLQEKRSWIYCVCMGTMRVSSQEVSLCSGRLWGNDGHGRRMRATLKTCQLGVEPRGTPWTCVPIFEDLGPWRMVFFSWVFFGVEAIRVTESDSGFPQQLRERPGQHGYEQRVACDNIFLDVACMVASSLFGPHMLQEKQDCSHFSRVMARVIECGNLPPYMRAHRSSFCLRPPYHLQLIISSATCHGSHPDANHRNGGLSVR</sequence>